<keyword evidence="5" id="KW-0812">Transmembrane</keyword>
<name>A0A1V0S7R2_CNPV</name>
<dbReference type="InterPro" id="IPR036834">
    <property type="entry name" value="Bcl-2-like_sf"/>
</dbReference>
<evidence type="ECO:0000313" key="7">
    <source>
        <dbReference type="EMBL" id="ARF02664.1"/>
    </source>
</evidence>
<keyword evidence="2" id="KW-0945">Host-virus interaction</keyword>
<dbReference type="InterPro" id="IPR046371">
    <property type="entry name" value="Bcl-2_BH1-3"/>
</dbReference>
<dbReference type="PROSITE" id="PS50062">
    <property type="entry name" value="BCL2_FAMILY"/>
    <property type="match status" value="1"/>
</dbReference>
<reference evidence="7 8" key="1">
    <citation type="journal article" date="2017" name="BMC Genomics">
        <title>Genomic characterization of two novel pathogenic avipoxviruses isolated from pacific shearwaters (Ardenna spp.).</title>
        <authorList>
            <person name="Sarker S."/>
            <person name="Das S."/>
            <person name="Lavers J.L."/>
            <person name="Hutton I."/>
            <person name="Helbig K."/>
            <person name="Imbery J."/>
            <person name="Upton C."/>
            <person name="Raidal S.R."/>
        </authorList>
    </citation>
    <scope>NUCLEOTIDE SEQUENCE [LARGE SCALE GENOMIC DNA]</scope>
    <source>
        <strain evidence="7 8">SWPV-1</strain>
    </source>
</reference>
<gene>
    <name evidence="7" type="primary">SWPV1-049</name>
</gene>
<dbReference type="Gene3D" id="1.10.437.10">
    <property type="entry name" value="Blc2-like"/>
    <property type="match status" value="1"/>
</dbReference>
<organism evidence="7 8">
    <name type="scientific">Shearwaterpox virus</name>
    <dbReference type="NCBI Taxonomy" id="1974596"/>
    <lineage>
        <taxon>Viruses</taxon>
        <taxon>Varidnaviria</taxon>
        <taxon>Bamfordvirae</taxon>
        <taxon>Nucleocytoviricota</taxon>
        <taxon>Pokkesviricetes</taxon>
        <taxon>Chitovirales</taxon>
        <taxon>Poxviridae</taxon>
        <taxon>Chordopoxvirinae</taxon>
        <taxon>Avipoxvirus</taxon>
        <taxon>Avipoxvirus canarypox</taxon>
        <taxon>Canarypox virus</taxon>
    </lineage>
</organism>
<keyword evidence="3" id="KW-1081">Inhibition of host apoptosis by viral BCL2-like protein</keyword>
<dbReference type="SUPFAM" id="SSF56854">
    <property type="entry name" value="Bcl-2 inhibitors of programmed cell death"/>
    <property type="match status" value="1"/>
</dbReference>
<dbReference type="Pfam" id="PF00452">
    <property type="entry name" value="Bcl-2"/>
    <property type="match status" value="1"/>
</dbReference>
<feature type="domain" description="Bcl-2 Bcl-2 homology region 1-3" evidence="6">
    <location>
        <begin position="60"/>
        <end position="135"/>
    </location>
</feature>
<sequence length="174" mass="20312">MEMQKDETYYTVLDIIQNYFIEYLTNKNRQDFVADERAYVIIKDMCNRIIKRDIELLMKDVKYDNLEDKIPKIVNDTIGDKITWGRIASVIAFGAYSTNIFKKEGKDDLVDNMPDTITGLILDICRDWMVEQDCWNGFYNSILLKEKFGYIISCTRIAAFVITSLAIANLFIKI</sequence>
<evidence type="ECO:0000313" key="8">
    <source>
        <dbReference type="Proteomes" id="UP000315116"/>
    </source>
</evidence>
<dbReference type="InterPro" id="IPR002475">
    <property type="entry name" value="Bcl2-like"/>
</dbReference>
<dbReference type="Proteomes" id="UP000315116">
    <property type="component" value="Segment"/>
</dbReference>
<evidence type="ECO:0000256" key="4">
    <source>
        <dbReference type="ARBA" id="ARBA00023323"/>
    </source>
</evidence>
<feature type="transmembrane region" description="Helical" evidence="5">
    <location>
        <begin position="148"/>
        <end position="172"/>
    </location>
</feature>
<keyword evidence="5" id="KW-0472">Membrane</keyword>
<dbReference type="GO" id="GO:0033668">
    <property type="term" value="P:symbiont-mediated suppression of host apoptosis"/>
    <property type="evidence" value="ECO:0007669"/>
    <property type="project" value="UniProtKB-KW"/>
</dbReference>
<proteinExistence type="predicted"/>
<protein>
    <recommendedName>
        <fullName evidence="1">Apoptosis regulator Bcl-2 homolog</fullName>
    </recommendedName>
</protein>
<keyword evidence="4" id="KW-1119">Modulation of host cell apoptosis by virus</keyword>
<dbReference type="EMBL" id="KX857216">
    <property type="protein sequence ID" value="ARF02664.1"/>
    <property type="molecule type" value="Genomic_DNA"/>
</dbReference>
<evidence type="ECO:0000256" key="1">
    <source>
        <dbReference type="ARBA" id="ARBA00017638"/>
    </source>
</evidence>
<evidence type="ECO:0000256" key="3">
    <source>
        <dbReference type="ARBA" id="ARBA00023189"/>
    </source>
</evidence>
<evidence type="ECO:0000259" key="6">
    <source>
        <dbReference type="Pfam" id="PF00452"/>
    </source>
</evidence>
<evidence type="ECO:0000256" key="2">
    <source>
        <dbReference type="ARBA" id="ARBA00022581"/>
    </source>
</evidence>
<evidence type="ECO:0000256" key="5">
    <source>
        <dbReference type="SAM" id="Phobius"/>
    </source>
</evidence>
<accession>A0A1V0S7R2</accession>
<keyword evidence="5" id="KW-1133">Transmembrane helix</keyword>